<evidence type="ECO:0000313" key="2">
    <source>
        <dbReference type="Proteomes" id="UP001054837"/>
    </source>
</evidence>
<proteinExistence type="predicted"/>
<comment type="caution">
    <text evidence="1">The sequence shown here is derived from an EMBL/GenBank/DDBJ whole genome shotgun (WGS) entry which is preliminary data.</text>
</comment>
<dbReference type="AlphaFoldDB" id="A0AAV4SS75"/>
<reference evidence="1 2" key="1">
    <citation type="submission" date="2021-06" db="EMBL/GenBank/DDBJ databases">
        <title>Caerostris darwini draft genome.</title>
        <authorList>
            <person name="Kono N."/>
            <person name="Arakawa K."/>
        </authorList>
    </citation>
    <scope>NUCLEOTIDE SEQUENCE [LARGE SCALE GENOMIC DNA]</scope>
</reference>
<gene>
    <name evidence="1" type="ORF">CDAR_1041</name>
</gene>
<protein>
    <submittedName>
        <fullName evidence="1">Uncharacterized protein</fullName>
    </submittedName>
</protein>
<evidence type="ECO:0000313" key="1">
    <source>
        <dbReference type="EMBL" id="GIY35297.1"/>
    </source>
</evidence>
<keyword evidence="2" id="KW-1185">Reference proteome</keyword>
<organism evidence="1 2">
    <name type="scientific">Caerostris darwini</name>
    <dbReference type="NCBI Taxonomy" id="1538125"/>
    <lineage>
        <taxon>Eukaryota</taxon>
        <taxon>Metazoa</taxon>
        <taxon>Ecdysozoa</taxon>
        <taxon>Arthropoda</taxon>
        <taxon>Chelicerata</taxon>
        <taxon>Arachnida</taxon>
        <taxon>Araneae</taxon>
        <taxon>Araneomorphae</taxon>
        <taxon>Entelegynae</taxon>
        <taxon>Araneoidea</taxon>
        <taxon>Araneidae</taxon>
        <taxon>Caerostris</taxon>
    </lineage>
</organism>
<accession>A0AAV4SS75</accession>
<name>A0AAV4SS75_9ARAC</name>
<dbReference type="EMBL" id="BPLQ01008155">
    <property type="protein sequence ID" value="GIY35297.1"/>
    <property type="molecule type" value="Genomic_DNA"/>
</dbReference>
<dbReference type="Proteomes" id="UP001054837">
    <property type="component" value="Unassembled WGS sequence"/>
</dbReference>
<sequence length="172" mass="18979">METNFELEKLQLQVTVSVGAVVDNAVRSSTYAENIIDVQKLLPTFRAGTDDINVFLGLIESERMYNLLKENGVSLKTRKHDVTLADDTTQSKEILLAIGPVSIECRTFEADFIILPEDRGSYEVANLDNPDTTIGRHKVSTLKPFTDVKTTPNAPLRKTDAVFSTSSNSETG</sequence>